<keyword evidence="10" id="KW-0393">Immunoglobulin domain</keyword>
<keyword evidence="8" id="KW-1015">Disulfide bond</keyword>
<feature type="region of interest" description="Disordered" evidence="11">
    <location>
        <begin position="1"/>
        <end position="24"/>
    </location>
</feature>
<keyword evidence="5 12" id="KW-1133">Transmembrane helix</keyword>
<name>A0A8T0AVL0_SILME</name>
<dbReference type="PANTHER" id="PTHR11292:SF7">
    <property type="entry name" value="T-CELL SURFACE GLYCOPROTEIN CD8 BETA CHAIN-RELATED"/>
    <property type="match status" value="1"/>
</dbReference>
<evidence type="ECO:0000313" key="13">
    <source>
        <dbReference type="EMBL" id="KAF7696721.1"/>
    </source>
</evidence>
<dbReference type="Proteomes" id="UP000606274">
    <property type="component" value="Unassembled WGS sequence"/>
</dbReference>
<evidence type="ECO:0000256" key="2">
    <source>
        <dbReference type="ARBA" id="ARBA00022692"/>
    </source>
</evidence>
<evidence type="ECO:0000256" key="4">
    <source>
        <dbReference type="ARBA" id="ARBA00022859"/>
    </source>
</evidence>
<evidence type="ECO:0000256" key="3">
    <source>
        <dbReference type="ARBA" id="ARBA00022729"/>
    </source>
</evidence>
<sequence>MPEDNDDPQSPLERSLLPDSSFCSTSALPEHQQLRNADLHLPGPPVSEGRFRTTASDEKKVLYTLRITGIQNEDAGFYSCVLVSQNSAQDPKDLMPEGYYIRPGVVTNTLAPATVKNPRHVNRPGNNCKPISLKGCKSLVLWSGIGAVLLLGVILILTLYYFSSQIREKVLKEDEAATITISDREPPGSILFWIRLRENGQGFEHIGAYSKRSPKVEDEERFELTEKGLKVKHFDRLKDSGTYSCVSINNNKLQFDCVTKLRGEQVPTTSKPKETPRIQTEAMTTKATVNCRHNFIGKLNERIDVRLGCELHILIPLAAGSGLLLLILIFTILYCNRIRTRRCPHHYKRQPRSRTAGHKTLPNPPDY</sequence>
<comment type="subcellular location">
    <subcellularLocation>
        <location evidence="1">Membrane</location>
        <topology evidence="1">Single-pass type I membrane protein</topology>
    </subcellularLocation>
</comment>
<accession>A0A8T0AVL0</accession>
<evidence type="ECO:0000256" key="11">
    <source>
        <dbReference type="SAM" id="MobiDB-lite"/>
    </source>
</evidence>
<keyword evidence="7 12" id="KW-0472">Membrane</keyword>
<evidence type="ECO:0000256" key="9">
    <source>
        <dbReference type="ARBA" id="ARBA00023180"/>
    </source>
</evidence>
<dbReference type="GO" id="GO:0050776">
    <property type="term" value="P:regulation of immune response"/>
    <property type="evidence" value="ECO:0007669"/>
    <property type="project" value="InterPro"/>
</dbReference>
<dbReference type="GO" id="GO:0009986">
    <property type="term" value="C:cell surface"/>
    <property type="evidence" value="ECO:0007669"/>
    <property type="project" value="TreeGrafter"/>
</dbReference>
<evidence type="ECO:0000256" key="10">
    <source>
        <dbReference type="ARBA" id="ARBA00023319"/>
    </source>
</evidence>
<organism evidence="13 14">
    <name type="scientific">Silurus meridionalis</name>
    <name type="common">Southern catfish</name>
    <name type="synonym">Silurus soldatovi meridionalis</name>
    <dbReference type="NCBI Taxonomy" id="175797"/>
    <lineage>
        <taxon>Eukaryota</taxon>
        <taxon>Metazoa</taxon>
        <taxon>Chordata</taxon>
        <taxon>Craniata</taxon>
        <taxon>Vertebrata</taxon>
        <taxon>Euteleostomi</taxon>
        <taxon>Actinopterygii</taxon>
        <taxon>Neopterygii</taxon>
        <taxon>Teleostei</taxon>
        <taxon>Ostariophysi</taxon>
        <taxon>Siluriformes</taxon>
        <taxon>Siluridae</taxon>
        <taxon>Silurus</taxon>
    </lineage>
</organism>
<evidence type="ECO:0000256" key="6">
    <source>
        <dbReference type="ARBA" id="ARBA00023130"/>
    </source>
</evidence>
<feature type="region of interest" description="Disordered" evidence="11">
    <location>
        <begin position="346"/>
        <end position="367"/>
    </location>
</feature>
<evidence type="ECO:0000256" key="7">
    <source>
        <dbReference type="ARBA" id="ARBA00023136"/>
    </source>
</evidence>
<evidence type="ECO:0000313" key="14">
    <source>
        <dbReference type="Proteomes" id="UP000606274"/>
    </source>
</evidence>
<dbReference type="AlphaFoldDB" id="A0A8T0AVL0"/>
<dbReference type="GO" id="GO:0016020">
    <property type="term" value="C:membrane"/>
    <property type="evidence" value="ECO:0007669"/>
    <property type="project" value="UniProtKB-SubCell"/>
</dbReference>
<protein>
    <submittedName>
        <fullName evidence="13">Uncharacterized protein</fullName>
    </submittedName>
</protein>
<dbReference type="GO" id="GO:0002250">
    <property type="term" value="P:adaptive immune response"/>
    <property type="evidence" value="ECO:0007669"/>
    <property type="project" value="UniProtKB-KW"/>
</dbReference>
<dbReference type="GO" id="GO:0015026">
    <property type="term" value="F:coreceptor activity"/>
    <property type="evidence" value="ECO:0007669"/>
    <property type="project" value="InterPro"/>
</dbReference>
<dbReference type="SUPFAM" id="SSF48726">
    <property type="entry name" value="Immunoglobulin"/>
    <property type="match status" value="2"/>
</dbReference>
<evidence type="ECO:0000256" key="8">
    <source>
        <dbReference type="ARBA" id="ARBA00023157"/>
    </source>
</evidence>
<dbReference type="PANTHER" id="PTHR11292">
    <property type="entry name" value="T-CELL SURFACE GLYCOPROTEIN CD8 BETA CHAIN"/>
    <property type="match status" value="1"/>
</dbReference>
<gene>
    <name evidence="13" type="ORF">HF521_005139</name>
</gene>
<feature type="compositionally biased region" description="Basic residues" evidence="11">
    <location>
        <begin position="346"/>
        <end position="357"/>
    </location>
</feature>
<comment type="caution">
    <text evidence="13">The sequence shown here is derived from an EMBL/GenBank/DDBJ whole genome shotgun (WGS) entry which is preliminary data.</text>
</comment>
<dbReference type="Gene3D" id="2.60.40.10">
    <property type="entry name" value="Immunoglobulins"/>
    <property type="match status" value="1"/>
</dbReference>
<dbReference type="GO" id="GO:0042288">
    <property type="term" value="F:MHC class I protein binding"/>
    <property type="evidence" value="ECO:0007669"/>
    <property type="project" value="InterPro"/>
</dbReference>
<proteinExistence type="predicted"/>
<keyword evidence="6" id="KW-1064">Adaptive immunity</keyword>
<keyword evidence="2 12" id="KW-0812">Transmembrane</keyword>
<feature type="transmembrane region" description="Helical" evidence="12">
    <location>
        <begin position="139"/>
        <end position="162"/>
    </location>
</feature>
<evidence type="ECO:0000256" key="5">
    <source>
        <dbReference type="ARBA" id="ARBA00022989"/>
    </source>
</evidence>
<feature type="transmembrane region" description="Helical" evidence="12">
    <location>
        <begin position="311"/>
        <end position="334"/>
    </location>
</feature>
<keyword evidence="14" id="KW-1185">Reference proteome</keyword>
<dbReference type="EMBL" id="JABFDY010000015">
    <property type="protein sequence ID" value="KAF7696721.1"/>
    <property type="molecule type" value="Genomic_DNA"/>
</dbReference>
<evidence type="ECO:0000256" key="12">
    <source>
        <dbReference type="SAM" id="Phobius"/>
    </source>
</evidence>
<dbReference type="InterPro" id="IPR013783">
    <property type="entry name" value="Ig-like_fold"/>
</dbReference>
<reference evidence="13" key="1">
    <citation type="submission" date="2020-08" db="EMBL/GenBank/DDBJ databases">
        <title>Chromosome-level assembly of Southern catfish (Silurus meridionalis) provides insights into visual adaptation to the nocturnal and benthic lifestyles.</title>
        <authorList>
            <person name="Zhang Y."/>
            <person name="Wang D."/>
            <person name="Peng Z."/>
        </authorList>
    </citation>
    <scope>NUCLEOTIDE SEQUENCE</scope>
    <source>
        <strain evidence="13">SWU-2019-XX</strain>
        <tissue evidence="13">Muscle</tissue>
    </source>
</reference>
<keyword evidence="9" id="KW-0325">Glycoprotein</keyword>
<keyword evidence="3" id="KW-0732">Signal</keyword>
<dbReference type="InterPro" id="IPR036179">
    <property type="entry name" value="Ig-like_dom_sf"/>
</dbReference>
<dbReference type="InterPro" id="IPR042414">
    <property type="entry name" value="CD8B"/>
</dbReference>
<evidence type="ECO:0000256" key="1">
    <source>
        <dbReference type="ARBA" id="ARBA00004479"/>
    </source>
</evidence>
<keyword evidence="4" id="KW-0391">Immunity</keyword>